<dbReference type="Pfam" id="PF20157">
    <property type="entry name" value="Maf_flag10_N"/>
    <property type="match status" value="1"/>
</dbReference>
<dbReference type="Pfam" id="PF01973">
    <property type="entry name" value="MptE-like"/>
    <property type="match status" value="1"/>
</dbReference>
<dbReference type="EMBL" id="MTSM01000002">
    <property type="protein sequence ID" value="OPX56820.1"/>
    <property type="molecule type" value="Genomic_DNA"/>
</dbReference>
<feature type="domain" description="6-hydroxymethylpterin diphosphokinase MptE-like" evidence="1">
    <location>
        <begin position="301"/>
        <end position="470"/>
    </location>
</feature>
<dbReference type="InterPro" id="IPR045376">
    <property type="entry name" value="Maf_N"/>
</dbReference>
<evidence type="ECO:0000313" key="4">
    <source>
        <dbReference type="Proteomes" id="UP000191418"/>
    </source>
</evidence>
<proteinExistence type="predicted"/>
<dbReference type="PANTHER" id="PTHR41786">
    <property type="entry name" value="MOTILITY ACCESSORY FACTOR MAF"/>
    <property type="match status" value="1"/>
</dbReference>
<dbReference type="AlphaFoldDB" id="A0A1T4L3I3"/>
<feature type="domain" description="Glycosyltransferase Maf N-terminal" evidence="2">
    <location>
        <begin position="20"/>
        <end position="270"/>
    </location>
</feature>
<keyword evidence="4" id="KW-1185">Reference proteome</keyword>
<evidence type="ECO:0008006" key="5">
    <source>
        <dbReference type="Google" id="ProtNLM"/>
    </source>
</evidence>
<dbReference type="PANTHER" id="PTHR41786:SF1">
    <property type="entry name" value="6-HYDROXYMETHYLPTERIN DIPHOSPHOKINASE MPTE-LIKE DOMAIN-CONTAINING PROTEIN"/>
    <property type="match status" value="1"/>
</dbReference>
<name>A0A1T4L3I3_9GAMM</name>
<evidence type="ECO:0000313" key="3">
    <source>
        <dbReference type="EMBL" id="OPX56820.1"/>
    </source>
</evidence>
<dbReference type="RefSeq" id="WP_078743910.1">
    <property type="nucleotide sequence ID" value="NZ_FUXG01000002.1"/>
</dbReference>
<gene>
    <name evidence="3" type="ORF">BTE48_02790</name>
</gene>
<evidence type="ECO:0000259" key="2">
    <source>
        <dbReference type="Pfam" id="PF20157"/>
    </source>
</evidence>
<reference evidence="3 4" key="1">
    <citation type="submission" date="2017-01" db="EMBL/GenBank/DDBJ databases">
        <title>Genome Sequencing of a Marine Spirillum, Oceanospirillum multiglobuliferum ATCC 33336, from Japan.</title>
        <authorList>
            <person name="Carney J.G."/>
            <person name="Trachtenberg A.M."/>
            <person name="Rheaume B.A."/>
            <person name="Linnane J.D."/>
            <person name="Pitts N.L."/>
            <person name="Mykles D.L."/>
            <person name="Maclea K.S."/>
        </authorList>
    </citation>
    <scope>NUCLEOTIDE SEQUENCE [LARGE SCALE GENOMIC DNA]</scope>
    <source>
        <strain evidence="3 4">ATCC 33336</strain>
    </source>
</reference>
<dbReference type="InterPro" id="IPR002826">
    <property type="entry name" value="MptE-like"/>
</dbReference>
<dbReference type="OrthoDB" id="7254531at2"/>
<organism evidence="3 4">
    <name type="scientific">Oceanospirillum multiglobuliferum</name>
    <dbReference type="NCBI Taxonomy" id="64969"/>
    <lineage>
        <taxon>Bacteria</taxon>
        <taxon>Pseudomonadati</taxon>
        <taxon>Pseudomonadota</taxon>
        <taxon>Gammaproteobacteria</taxon>
        <taxon>Oceanospirillales</taxon>
        <taxon>Oceanospirillaceae</taxon>
        <taxon>Oceanospirillum</taxon>
    </lineage>
</organism>
<evidence type="ECO:0000259" key="1">
    <source>
        <dbReference type="Pfam" id="PF01973"/>
    </source>
</evidence>
<accession>A0A1T4L3I3</accession>
<comment type="caution">
    <text evidence="3">The sequence shown here is derived from an EMBL/GenBank/DDBJ whole genome shotgun (WGS) entry which is preliminary data.</text>
</comment>
<protein>
    <recommendedName>
        <fullName evidence="5">DUF115 domain-containing protein</fullName>
    </recommendedName>
</protein>
<sequence length="714" mass="81457">MPDIEYSQADLISAFLEKRLSDNLDAFKKYSPDIYSEFSNYKEKRFFVIYDADGNINVLDRESGRLLYGSNPVAETINNYEEYKKSPLHKPFFTVFKDSAVCKTNPVHTSLMRSLGDVQVSLIRKSMEDGISYLSKSDESNQSFSDVSYGVLPEKIGRLFWFSTGLGFDLEKMYKENRVSNLYLIEPNKDIFFASMQMIDWAYILDKMNKLGLSIYIGLSDDVDELIDDLTIEVYKGGRHRVAGSFIYSAFYLDGYDKIFEKVKNQIDLKFFSGYGFYDDARLSVAHTVGNFKNGVPCLRSDVSKIKDFGQRDWPVFVIGNGPSLDSDIEFIKNHSSDVIIVSCGSALSTLYKNQIKPNIHVELERTADVVTFIKSNYDDSEDFSIYLKDVFFIGASQVHPDAFSLFDSKGQMLKDVEAGSLMMHKIFGAEGVSLIGRIAPSCVHIGFTSAILLGFRNIFFFGVDMGYVDREYHHSKSSLYEKMNDESKKTWTPKAAGEIEFDSNFGEGQVYSSGYLPMFKNELETIIISWKNTFPDSISVLNCSDGAKIEGADPIRSSDIIFSDFGKVDAQVLSKILNSYFSFIPEDIDAVSSELNRCFDKIDEMVVWLKSKIFHAHTIEDAEKIIKNISYDFHSDDFDISKDDYWLYAIFDGTLLYSISAINSILYFPVGESYKVESFNDAMKEFDLFLDNLKSDFRHNCLKTDNEENYNYF</sequence>
<dbReference type="STRING" id="64969.SAMN02745127_00282"/>
<dbReference type="Proteomes" id="UP000191418">
    <property type="component" value="Unassembled WGS sequence"/>
</dbReference>